<reference evidence="2 3" key="1">
    <citation type="submission" date="2016-10" db="EMBL/GenBank/DDBJ databases">
        <authorList>
            <person name="de Groot N.N."/>
        </authorList>
    </citation>
    <scope>NUCLEOTIDE SEQUENCE [LARGE SCALE GENOMIC DNA]</scope>
    <source>
        <strain evidence="2 3">GAS232</strain>
    </source>
</reference>
<keyword evidence="1" id="KW-1133">Transmembrane helix</keyword>
<name>A0A1G7ETU8_9BACT</name>
<dbReference type="EMBL" id="LT629690">
    <property type="protein sequence ID" value="SDE67068.1"/>
    <property type="molecule type" value="Genomic_DNA"/>
</dbReference>
<dbReference type="AlphaFoldDB" id="A0A1G7ETU8"/>
<dbReference type="Gene3D" id="1.10.287.540">
    <property type="entry name" value="Helix hairpin bin"/>
    <property type="match status" value="1"/>
</dbReference>
<sequence>MDDQISHTEGQRSYAALLPVAVALSILLAIGALIWAFMLQNRLQKTEEKLAMTDERASTLQQRIYASDARSRAASETFAQRLGTTQAQLDAKAAAIMKQQNVDNARREEAEAKLNENVSAVKTDLGSTKTDLGTTKTDVAATKADLADTKSQLQRTMGDAGVMSGLIAKNHDELEELKHKGDRTYYEFTLQKGAQPTLLSSVKLQLKKVDQKKGKFTLNVSSDDRNIEKKDKTVYEPVQFYSGKNPALFEIVVNNVAKNQVTGYLSVPKGQ</sequence>
<evidence type="ECO:0000313" key="3">
    <source>
        <dbReference type="Proteomes" id="UP000182427"/>
    </source>
</evidence>
<evidence type="ECO:0000256" key="1">
    <source>
        <dbReference type="SAM" id="Phobius"/>
    </source>
</evidence>
<keyword evidence="1" id="KW-0812">Transmembrane</keyword>
<evidence type="ECO:0000313" key="2">
    <source>
        <dbReference type="EMBL" id="SDE67068.1"/>
    </source>
</evidence>
<dbReference type="Proteomes" id="UP000182427">
    <property type="component" value="Chromosome I"/>
</dbReference>
<protein>
    <submittedName>
        <fullName evidence="2">Uncharacterized protein</fullName>
    </submittedName>
</protein>
<feature type="transmembrane region" description="Helical" evidence="1">
    <location>
        <begin position="16"/>
        <end position="39"/>
    </location>
</feature>
<accession>A0A1G7ETU8</accession>
<organism evidence="2 3">
    <name type="scientific">Terriglobus roseus</name>
    <dbReference type="NCBI Taxonomy" id="392734"/>
    <lineage>
        <taxon>Bacteria</taxon>
        <taxon>Pseudomonadati</taxon>
        <taxon>Acidobacteriota</taxon>
        <taxon>Terriglobia</taxon>
        <taxon>Terriglobales</taxon>
        <taxon>Acidobacteriaceae</taxon>
        <taxon>Terriglobus</taxon>
    </lineage>
</organism>
<keyword evidence="1" id="KW-0472">Membrane</keyword>
<keyword evidence="3" id="KW-1185">Reference proteome</keyword>
<proteinExistence type="predicted"/>
<gene>
    <name evidence="2" type="ORF">SAMN05444167_0093</name>
</gene>